<dbReference type="Proteomes" id="UP000036513">
    <property type="component" value="Unassembled WGS sequence"/>
</dbReference>
<evidence type="ECO:0000313" key="2">
    <source>
        <dbReference type="EMBL" id="KMO67508.1"/>
    </source>
</evidence>
<dbReference type="AlphaFoldDB" id="A0A0J6VDB7"/>
<proteinExistence type="predicted"/>
<feature type="region of interest" description="Disordered" evidence="1">
    <location>
        <begin position="1"/>
        <end position="60"/>
    </location>
</feature>
<accession>A0A0J6VDB7</accession>
<organism evidence="2 3">
    <name type="scientific">Mycolicibacterium chlorophenolicum</name>
    <dbReference type="NCBI Taxonomy" id="37916"/>
    <lineage>
        <taxon>Bacteria</taxon>
        <taxon>Bacillati</taxon>
        <taxon>Actinomycetota</taxon>
        <taxon>Actinomycetes</taxon>
        <taxon>Mycobacteriales</taxon>
        <taxon>Mycobacteriaceae</taxon>
        <taxon>Mycolicibacterium</taxon>
    </lineage>
</organism>
<protein>
    <submittedName>
        <fullName evidence="2">Uncharacterized protein</fullName>
    </submittedName>
</protein>
<keyword evidence="3" id="KW-1185">Reference proteome</keyword>
<sequence>MSNPRSEKAESDVDADPKVAGSRASEGDDDQSDGPYVGRAGSDDDIDTEESGAEARAQQD</sequence>
<dbReference type="RefSeq" id="WP_048473714.1">
    <property type="nucleotide sequence ID" value="NZ_JYNL01000069.1"/>
</dbReference>
<evidence type="ECO:0000256" key="1">
    <source>
        <dbReference type="SAM" id="MobiDB-lite"/>
    </source>
</evidence>
<gene>
    <name evidence="2" type="ORF">MCHLDSM_06758</name>
</gene>
<feature type="compositionally biased region" description="Basic and acidic residues" evidence="1">
    <location>
        <begin position="1"/>
        <end position="17"/>
    </location>
</feature>
<name>A0A0J6VDB7_9MYCO</name>
<evidence type="ECO:0000313" key="3">
    <source>
        <dbReference type="Proteomes" id="UP000036513"/>
    </source>
</evidence>
<comment type="caution">
    <text evidence="2">The sequence shown here is derived from an EMBL/GenBank/DDBJ whole genome shotgun (WGS) entry which is preliminary data.</text>
</comment>
<feature type="compositionally biased region" description="Acidic residues" evidence="1">
    <location>
        <begin position="43"/>
        <end position="52"/>
    </location>
</feature>
<reference evidence="2 3" key="1">
    <citation type="journal article" date="2015" name="Genome Biol. Evol.">
        <title>Characterization of Three Mycobacterium spp. with Potential Use in Bioremediation by Genome Sequencing and Comparative Genomics.</title>
        <authorList>
            <person name="Das S."/>
            <person name="Pettersson B.M."/>
            <person name="Behra P.R."/>
            <person name="Ramesh M."/>
            <person name="Dasgupta S."/>
            <person name="Bhattacharya A."/>
            <person name="Kirsebom L.A."/>
        </authorList>
    </citation>
    <scope>NUCLEOTIDE SEQUENCE [LARGE SCALE GENOMIC DNA]</scope>
    <source>
        <strain evidence="2 3">DSM 43826</strain>
    </source>
</reference>
<dbReference type="PATRIC" id="fig|37916.4.peg.6775"/>
<dbReference type="EMBL" id="JYNL01000069">
    <property type="protein sequence ID" value="KMO67508.1"/>
    <property type="molecule type" value="Genomic_DNA"/>
</dbReference>